<reference evidence="1 2" key="1">
    <citation type="journal article" date="2019" name="Nat. Ecol. Evol.">
        <title>Megaphylogeny resolves global patterns of mushroom evolution.</title>
        <authorList>
            <person name="Varga T."/>
            <person name="Krizsan K."/>
            <person name="Foldi C."/>
            <person name="Dima B."/>
            <person name="Sanchez-Garcia M."/>
            <person name="Sanchez-Ramirez S."/>
            <person name="Szollosi G.J."/>
            <person name="Szarkandi J.G."/>
            <person name="Papp V."/>
            <person name="Albert L."/>
            <person name="Andreopoulos W."/>
            <person name="Angelini C."/>
            <person name="Antonin V."/>
            <person name="Barry K.W."/>
            <person name="Bougher N.L."/>
            <person name="Buchanan P."/>
            <person name="Buyck B."/>
            <person name="Bense V."/>
            <person name="Catcheside P."/>
            <person name="Chovatia M."/>
            <person name="Cooper J."/>
            <person name="Damon W."/>
            <person name="Desjardin D."/>
            <person name="Finy P."/>
            <person name="Geml J."/>
            <person name="Haridas S."/>
            <person name="Hughes K."/>
            <person name="Justo A."/>
            <person name="Karasinski D."/>
            <person name="Kautmanova I."/>
            <person name="Kiss B."/>
            <person name="Kocsube S."/>
            <person name="Kotiranta H."/>
            <person name="LaButti K.M."/>
            <person name="Lechner B.E."/>
            <person name="Liimatainen K."/>
            <person name="Lipzen A."/>
            <person name="Lukacs Z."/>
            <person name="Mihaltcheva S."/>
            <person name="Morgado L.N."/>
            <person name="Niskanen T."/>
            <person name="Noordeloos M.E."/>
            <person name="Ohm R.A."/>
            <person name="Ortiz-Santana B."/>
            <person name="Ovrebo C."/>
            <person name="Racz N."/>
            <person name="Riley R."/>
            <person name="Savchenko A."/>
            <person name="Shiryaev A."/>
            <person name="Soop K."/>
            <person name="Spirin V."/>
            <person name="Szebenyi C."/>
            <person name="Tomsovsky M."/>
            <person name="Tulloss R.E."/>
            <person name="Uehling J."/>
            <person name="Grigoriev I.V."/>
            <person name="Vagvolgyi C."/>
            <person name="Papp T."/>
            <person name="Martin F.M."/>
            <person name="Miettinen O."/>
            <person name="Hibbett D.S."/>
            <person name="Nagy L.G."/>
        </authorList>
    </citation>
    <scope>NUCLEOTIDE SEQUENCE [LARGE SCALE GENOMIC DNA]</scope>
    <source>
        <strain evidence="1 2">CBS 962.96</strain>
    </source>
</reference>
<gene>
    <name evidence="1" type="ORF">K435DRAFT_269521</name>
</gene>
<organism evidence="1 2">
    <name type="scientific">Dendrothele bispora (strain CBS 962.96)</name>
    <dbReference type="NCBI Taxonomy" id="1314807"/>
    <lineage>
        <taxon>Eukaryota</taxon>
        <taxon>Fungi</taxon>
        <taxon>Dikarya</taxon>
        <taxon>Basidiomycota</taxon>
        <taxon>Agaricomycotina</taxon>
        <taxon>Agaricomycetes</taxon>
        <taxon>Agaricomycetidae</taxon>
        <taxon>Agaricales</taxon>
        <taxon>Agaricales incertae sedis</taxon>
        <taxon>Dendrothele</taxon>
    </lineage>
</organism>
<name>A0A4S8MLY6_DENBC</name>
<proteinExistence type="predicted"/>
<sequence length="142" mass="16114">MFRWSSDISLERICRRRSPRQAYPYPLIHTPSVHHYSIRFRLPSHHLWSMAVFWACLIVTSDLLAFGDSGGERGGVDEDAAGGIGQCEVPEEDHCQWNAKRELSPSHICFTYLIRLKHSALQDVNTFIPAGDLMFIVGGSDR</sequence>
<dbReference type="Proteomes" id="UP000297245">
    <property type="component" value="Unassembled WGS sequence"/>
</dbReference>
<dbReference type="EMBL" id="ML179064">
    <property type="protein sequence ID" value="THV03651.1"/>
    <property type="molecule type" value="Genomic_DNA"/>
</dbReference>
<protein>
    <submittedName>
        <fullName evidence="1">Uncharacterized protein</fullName>
    </submittedName>
</protein>
<evidence type="ECO:0000313" key="1">
    <source>
        <dbReference type="EMBL" id="THV03651.1"/>
    </source>
</evidence>
<evidence type="ECO:0000313" key="2">
    <source>
        <dbReference type="Proteomes" id="UP000297245"/>
    </source>
</evidence>
<keyword evidence="2" id="KW-1185">Reference proteome</keyword>
<accession>A0A4S8MLY6</accession>
<dbReference type="AlphaFoldDB" id="A0A4S8MLY6"/>